<protein>
    <recommendedName>
        <fullName evidence="5">Tetratricopeptide repeat protein</fullName>
    </recommendedName>
</protein>
<dbReference type="PANTHER" id="PTHR44943:SF4">
    <property type="entry name" value="TPR REPEAT-CONTAINING PROTEIN MJ0798"/>
    <property type="match status" value="1"/>
</dbReference>
<reference evidence="3 4" key="1">
    <citation type="journal article" date="2006" name="Nature">
        <title>Global trends of whole-genome duplications revealed by the ciliate Paramecium tetraurelia.</title>
        <authorList>
            <consortium name="Genoscope"/>
            <person name="Aury J.-M."/>
            <person name="Jaillon O."/>
            <person name="Duret L."/>
            <person name="Noel B."/>
            <person name="Jubin C."/>
            <person name="Porcel B.M."/>
            <person name="Segurens B."/>
            <person name="Daubin V."/>
            <person name="Anthouard V."/>
            <person name="Aiach N."/>
            <person name="Arnaiz O."/>
            <person name="Billaut A."/>
            <person name="Beisson J."/>
            <person name="Blanc I."/>
            <person name="Bouhouche K."/>
            <person name="Camara F."/>
            <person name="Duharcourt S."/>
            <person name="Guigo R."/>
            <person name="Gogendeau D."/>
            <person name="Katinka M."/>
            <person name="Keller A.-M."/>
            <person name="Kissmehl R."/>
            <person name="Klotz C."/>
            <person name="Koll F."/>
            <person name="Le Moue A."/>
            <person name="Lepere C."/>
            <person name="Malinsky S."/>
            <person name="Nowacki M."/>
            <person name="Nowak J.K."/>
            <person name="Plattner H."/>
            <person name="Poulain J."/>
            <person name="Ruiz F."/>
            <person name="Serrano V."/>
            <person name="Zagulski M."/>
            <person name="Dessen P."/>
            <person name="Betermier M."/>
            <person name="Weissenbach J."/>
            <person name="Scarpelli C."/>
            <person name="Schachter V."/>
            <person name="Sperling L."/>
            <person name="Meyer E."/>
            <person name="Cohen J."/>
            <person name="Wincker P."/>
        </authorList>
    </citation>
    <scope>NUCLEOTIDE SEQUENCE [LARGE SCALE GENOMIC DNA]</scope>
    <source>
        <strain evidence="3 4">Stock d4-2</strain>
    </source>
</reference>
<evidence type="ECO:0000256" key="1">
    <source>
        <dbReference type="ARBA" id="ARBA00022737"/>
    </source>
</evidence>
<evidence type="ECO:0008006" key="5">
    <source>
        <dbReference type="Google" id="ProtNLM"/>
    </source>
</evidence>
<dbReference type="HOGENOM" id="CLU_864517_0_0_1"/>
<keyword evidence="1" id="KW-0677">Repeat</keyword>
<dbReference type="SUPFAM" id="SSF48452">
    <property type="entry name" value="TPR-like"/>
    <property type="match status" value="2"/>
</dbReference>
<dbReference type="KEGG" id="ptm:GSPATT00030277001"/>
<dbReference type="InterPro" id="IPR051685">
    <property type="entry name" value="Ycf3/AcsC/BcsC/TPR_MFPF"/>
</dbReference>
<dbReference type="RefSeq" id="XP_001427041.1">
    <property type="nucleotide sequence ID" value="XM_001427004.1"/>
</dbReference>
<dbReference type="GeneID" id="5012825"/>
<gene>
    <name evidence="3" type="ORF">GSPATT00030277001</name>
</gene>
<dbReference type="OMA" id="EEIIECW"/>
<proteinExistence type="predicted"/>
<dbReference type="InterPro" id="IPR011990">
    <property type="entry name" value="TPR-like_helical_dom_sf"/>
</dbReference>
<dbReference type="Gene3D" id="1.25.40.10">
    <property type="entry name" value="Tetratricopeptide repeat domain"/>
    <property type="match status" value="2"/>
</dbReference>
<dbReference type="EMBL" id="CT868003">
    <property type="protein sequence ID" value="CAK59643.1"/>
    <property type="molecule type" value="Genomic_DNA"/>
</dbReference>
<dbReference type="OrthoDB" id="308265at2759"/>
<dbReference type="InParanoid" id="A0BM76"/>
<dbReference type="Proteomes" id="UP000000600">
    <property type="component" value="Unassembled WGS sequence"/>
</dbReference>
<evidence type="ECO:0000313" key="4">
    <source>
        <dbReference type="Proteomes" id="UP000000600"/>
    </source>
</evidence>
<organism evidence="3 4">
    <name type="scientific">Paramecium tetraurelia</name>
    <dbReference type="NCBI Taxonomy" id="5888"/>
    <lineage>
        <taxon>Eukaryota</taxon>
        <taxon>Sar</taxon>
        <taxon>Alveolata</taxon>
        <taxon>Ciliophora</taxon>
        <taxon>Intramacronucleata</taxon>
        <taxon>Oligohymenophorea</taxon>
        <taxon>Peniculida</taxon>
        <taxon>Parameciidae</taxon>
        <taxon>Paramecium</taxon>
    </lineage>
</organism>
<dbReference type="PANTHER" id="PTHR44943">
    <property type="entry name" value="CELLULOSE SYNTHASE OPERON PROTEIN C"/>
    <property type="match status" value="1"/>
</dbReference>
<dbReference type="AlphaFoldDB" id="A0BM76"/>
<keyword evidence="4" id="KW-1185">Reference proteome</keyword>
<accession>A0BM76</accession>
<sequence>MNQNFTKPKVLIDEQIHLARILNQLDLQNEVIDAWEQGIQNNKNDFTFYHQKVCALKSQKRYDEIIKCYDQGIMFNKTDPIFYAYKCTKYPGILIVVELEKQNRLEEAIQVWEFGIQNNKTDPYFYKQKVQALIQCYGETFCQEKIVECWDFAIQNGNDTLFYIKSKVSALEKLERWDEVIKCLNHGIHMHRQVQIFYEDKGKLNRLEEIIECWDEGMKNNPNTSFFYKKKFQALEEQEKIEQIIEEANHYIDLFDDMIFYEAKSNQNNSFKARCLFKQGKFEEIIQCWDKGIKKNNTISEFYIKKIEALEIQGRWVDSIQCCDEWISKTIWNTEAIIKLKGSFNLQFSSAFFINNQTIFEKLFSFHDQLMQISHKSSNND</sequence>
<keyword evidence="2" id="KW-0802">TPR repeat</keyword>
<evidence type="ECO:0000256" key="2">
    <source>
        <dbReference type="ARBA" id="ARBA00022803"/>
    </source>
</evidence>
<dbReference type="Gene3D" id="1.25.40.1040">
    <property type="match status" value="1"/>
</dbReference>
<name>A0BM76_PARTE</name>
<evidence type="ECO:0000313" key="3">
    <source>
        <dbReference type="EMBL" id="CAK59643.1"/>
    </source>
</evidence>